<evidence type="ECO:0000313" key="7">
    <source>
        <dbReference type="Proteomes" id="UP001152321"/>
    </source>
</evidence>
<reference evidence="6" key="1">
    <citation type="submission" date="2022-08" db="EMBL/GenBank/DDBJ databases">
        <title>Novel Bdellovibrio Species Isolated from Svalbard: Designation Bdellovibrio svalbardensis.</title>
        <authorList>
            <person name="Mitchell R.J."/>
            <person name="Choi S.Y."/>
        </authorList>
    </citation>
    <scope>NUCLEOTIDE SEQUENCE</scope>
    <source>
        <strain evidence="6">PAP01</strain>
    </source>
</reference>
<organism evidence="6 7">
    <name type="scientific">Bdellovibrio svalbardensis</name>
    <dbReference type="NCBI Taxonomy" id="2972972"/>
    <lineage>
        <taxon>Bacteria</taxon>
        <taxon>Pseudomonadati</taxon>
        <taxon>Bdellovibrionota</taxon>
        <taxon>Bdellovibrionia</taxon>
        <taxon>Bdellovibrionales</taxon>
        <taxon>Pseudobdellovibrionaceae</taxon>
        <taxon>Bdellovibrio</taxon>
    </lineage>
</organism>
<protein>
    <submittedName>
        <fullName evidence="6">Methyl-accepting chemotaxis protein</fullName>
    </submittedName>
</protein>
<keyword evidence="7" id="KW-1185">Reference proteome</keyword>
<evidence type="ECO:0000259" key="5">
    <source>
        <dbReference type="PROSITE" id="PS50111"/>
    </source>
</evidence>
<dbReference type="PANTHER" id="PTHR43531:SF11">
    <property type="entry name" value="METHYL-ACCEPTING CHEMOTAXIS PROTEIN 3"/>
    <property type="match status" value="1"/>
</dbReference>
<gene>
    <name evidence="6" type="ORF">NWE73_04215</name>
</gene>
<proteinExistence type="inferred from homology"/>
<keyword evidence="4" id="KW-0472">Membrane</keyword>
<name>A0ABT6DFE9_9BACT</name>
<dbReference type="PROSITE" id="PS50111">
    <property type="entry name" value="CHEMOTAXIS_TRANSDUC_2"/>
    <property type="match status" value="1"/>
</dbReference>
<dbReference type="PANTHER" id="PTHR43531">
    <property type="entry name" value="PROTEIN ICFG"/>
    <property type="match status" value="1"/>
</dbReference>
<feature type="transmembrane region" description="Helical" evidence="4">
    <location>
        <begin position="15"/>
        <end position="33"/>
    </location>
</feature>
<comment type="caution">
    <text evidence="6">The sequence shown here is derived from an EMBL/GenBank/DDBJ whole genome shotgun (WGS) entry which is preliminary data.</text>
</comment>
<dbReference type="InterPro" id="IPR004089">
    <property type="entry name" value="MCPsignal_dom"/>
</dbReference>
<evidence type="ECO:0000313" key="6">
    <source>
        <dbReference type="EMBL" id="MDG0815556.1"/>
    </source>
</evidence>
<evidence type="ECO:0000256" key="1">
    <source>
        <dbReference type="ARBA" id="ARBA00022500"/>
    </source>
</evidence>
<dbReference type="SUPFAM" id="SSF58104">
    <property type="entry name" value="Methyl-accepting chemotaxis protein (MCP) signaling domain"/>
    <property type="match status" value="1"/>
</dbReference>
<dbReference type="InterPro" id="IPR021796">
    <property type="entry name" value="Tll0287-like_dom"/>
</dbReference>
<evidence type="ECO:0000256" key="2">
    <source>
        <dbReference type="ARBA" id="ARBA00029447"/>
    </source>
</evidence>
<dbReference type="InterPro" id="IPR051310">
    <property type="entry name" value="MCP_chemotaxis"/>
</dbReference>
<feature type="transmembrane region" description="Helical" evidence="4">
    <location>
        <begin position="229"/>
        <end position="248"/>
    </location>
</feature>
<evidence type="ECO:0000256" key="4">
    <source>
        <dbReference type="SAM" id="Phobius"/>
    </source>
</evidence>
<keyword evidence="1" id="KW-0145">Chemotaxis</keyword>
<dbReference type="SMART" id="SM00283">
    <property type="entry name" value="MA"/>
    <property type="match status" value="1"/>
</dbReference>
<keyword evidence="4" id="KW-1133">Transmembrane helix</keyword>
<dbReference type="CDD" id="cd11386">
    <property type="entry name" value="MCP_signal"/>
    <property type="match status" value="1"/>
</dbReference>
<evidence type="ECO:0000256" key="3">
    <source>
        <dbReference type="PROSITE-ProRule" id="PRU00284"/>
    </source>
</evidence>
<dbReference type="RefSeq" id="WP_277577031.1">
    <property type="nucleotide sequence ID" value="NZ_JANRMI010000001.1"/>
</dbReference>
<dbReference type="Gene3D" id="1.10.287.950">
    <property type="entry name" value="Methyl-accepting chemotaxis protein"/>
    <property type="match status" value="1"/>
</dbReference>
<keyword evidence="3" id="KW-0807">Transducer</keyword>
<dbReference type="Pfam" id="PF11845">
    <property type="entry name" value="Tll0287-like"/>
    <property type="match status" value="1"/>
</dbReference>
<accession>A0ABT6DFE9</accession>
<comment type="similarity">
    <text evidence="2">Belongs to the methyl-accepting chemotaxis (MCP) protein family.</text>
</comment>
<dbReference type="Proteomes" id="UP001152321">
    <property type="component" value="Unassembled WGS sequence"/>
</dbReference>
<sequence>MTQIGESPMKLGTKIILNIAGSIVICTLAAVAISSAKIHSQGREQLVEKSRAILSRLESIRTYIATQGGLESDISRAIATYPNGDLSPEMQNRILRKVPIFASIKVGFDGAEKDDYKFRVFSDEPRRKENKATVSELEILKRFEADPNLHEIVEESKTDVTVYHPVRLSEAQGCLLCHGAPANSPWKNGKDILGFPMEDWKDGKLHGVFAVVSSVNKVNAAASSANMSIFIWTALIALAILTVSFILIRANLSSLHTAISKLKSAGDQVSQASSEILTSSQNLTQSSVQAAASIEETSASTEEISSMVKRNTEHATLAKDLAQSASEKAHRGEKEVRKLTGSMDEIAASSKKIEEIITVIDDIAFQTNLLALNASVEAARAGEHGKGFAVVADAVRSLAQRSATSAKEISTLINESSTKVEQGHQVVRASEASLKEIVTTIEQLSNLNTEISTASREQEMGIGQINQALTGMEKITQANSASAEECSAASEELNSQSLIMKSVVNELTKVVAG</sequence>
<feature type="domain" description="Methyl-accepting transducer" evidence="5">
    <location>
        <begin position="265"/>
        <end position="494"/>
    </location>
</feature>
<dbReference type="Pfam" id="PF00015">
    <property type="entry name" value="MCPsignal"/>
    <property type="match status" value="1"/>
</dbReference>
<keyword evidence="4" id="KW-0812">Transmembrane</keyword>
<dbReference type="EMBL" id="JANRMI010000001">
    <property type="protein sequence ID" value="MDG0815556.1"/>
    <property type="molecule type" value="Genomic_DNA"/>
</dbReference>